<evidence type="ECO:0000313" key="3">
    <source>
        <dbReference type="Proteomes" id="UP000019484"/>
    </source>
</evidence>
<feature type="region of interest" description="Disordered" evidence="1">
    <location>
        <begin position="219"/>
        <end position="287"/>
    </location>
</feature>
<accession>W9YX35</accession>
<reference evidence="2 3" key="1">
    <citation type="submission" date="2013-03" db="EMBL/GenBank/DDBJ databases">
        <title>The Genome Sequence of Capronia coronata CBS 617.96.</title>
        <authorList>
            <consortium name="The Broad Institute Genomics Platform"/>
            <person name="Cuomo C."/>
            <person name="de Hoog S."/>
            <person name="Gorbushina A."/>
            <person name="Walker B."/>
            <person name="Young S.K."/>
            <person name="Zeng Q."/>
            <person name="Gargeya S."/>
            <person name="Fitzgerald M."/>
            <person name="Haas B."/>
            <person name="Abouelleil A."/>
            <person name="Allen A.W."/>
            <person name="Alvarado L."/>
            <person name="Arachchi H.M."/>
            <person name="Berlin A.M."/>
            <person name="Chapman S.B."/>
            <person name="Gainer-Dewar J."/>
            <person name="Goldberg J."/>
            <person name="Griggs A."/>
            <person name="Gujja S."/>
            <person name="Hansen M."/>
            <person name="Howarth C."/>
            <person name="Imamovic A."/>
            <person name="Ireland A."/>
            <person name="Larimer J."/>
            <person name="McCowan C."/>
            <person name="Murphy C."/>
            <person name="Pearson M."/>
            <person name="Poon T.W."/>
            <person name="Priest M."/>
            <person name="Roberts A."/>
            <person name="Saif S."/>
            <person name="Shea T."/>
            <person name="Sisk P."/>
            <person name="Sykes S."/>
            <person name="Wortman J."/>
            <person name="Nusbaum C."/>
            <person name="Birren B."/>
        </authorList>
    </citation>
    <scope>NUCLEOTIDE SEQUENCE [LARGE SCALE GENOMIC DNA]</scope>
    <source>
        <strain evidence="2 3">CBS 617.96</strain>
    </source>
</reference>
<feature type="region of interest" description="Disordered" evidence="1">
    <location>
        <begin position="49"/>
        <end position="76"/>
    </location>
</feature>
<gene>
    <name evidence="2" type="ORF">A1O1_02653</name>
</gene>
<dbReference type="STRING" id="1182541.W9YX35"/>
<dbReference type="Proteomes" id="UP000019484">
    <property type="component" value="Unassembled WGS sequence"/>
</dbReference>
<keyword evidence="3" id="KW-1185">Reference proteome</keyword>
<feature type="compositionally biased region" description="Basic and acidic residues" evidence="1">
    <location>
        <begin position="234"/>
        <end position="260"/>
    </location>
</feature>
<proteinExistence type="predicted"/>
<dbReference type="EMBL" id="AMWN01000002">
    <property type="protein sequence ID" value="EXJ94260.1"/>
    <property type="molecule type" value="Genomic_DNA"/>
</dbReference>
<dbReference type="eggNOG" id="ENOG502SY80">
    <property type="taxonomic scope" value="Eukaryota"/>
</dbReference>
<sequence length="364" mass="39773">MRMAAVSLDFSAHSLSPPVVKAIDEGQYTADQIKTLIKQKEKVSDIILGAAGRPPTSSTSTTTSSSSEGTFSILPQSTTFSTNSTASLDEEIKAAYDWKELQKVWMSQPAMPPPDCQYKAPVSGTPEPPGGPTLPTLPTDQICDFKVCPNCRPTYRERAYQSLDHILSDPVRLPPIWELENRRVSDARIVAQIGQPALSRFYTVATAGSFRSDKTVLEMGGGREDASTPSPQIDENHSVRRRSGFRDTVRKALARAKLEDLPPLPSTSDPGPGQDSNVDRSRPSRSLIFRRGRSRPTLSFVEAHGRVVDTSSLQDSVMLMLATNTPLPHTPTISSHQLSQLIEQRSEPSNLATTLRSLGLLTHV</sequence>
<dbReference type="RefSeq" id="XP_007721754.1">
    <property type="nucleotide sequence ID" value="XM_007723564.1"/>
</dbReference>
<dbReference type="OrthoDB" id="4776522at2759"/>
<feature type="compositionally biased region" description="Low complexity" evidence="1">
    <location>
        <begin position="56"/>
        <end position="67"/>
    </location>
</feature>
<protein>
    <submittedName>
        <fullName evidence="2">Uncharacterized protein</fullName>
    </submittedName>
</protein>
<dbReference type="AlphaFoldDB" id="W9YX35"/>
<comment type="caution">
    <text evidence="2">The sequence shown here is derived from an EMBL/GenBank/DDBJ whole genome shotgun (WGS) entry which is preliminary data.</text>
</comment>
<dbReference type="GeneID" id="19157553"/>
<dbReference type="HOGENOM" id="CLU_048132_0_0_1"/>
<organism evidence="2 3">
    <name type="scientific">Capronia coronata CBS 617.96</name>
    <dbReference type="NCBI Taxonomy" id="1182541"/>
    <lineage>
        <taxon>Eukaryota</taxon>
        <taxon>Fungi</taxon>
        <taxon>Dikarya</taxon>
        <taxon>Ascomycota</taxon>
        <taxon>Pezizomycotina</taxon>
        <taxon>Eurotiomycetes</taxon>
        <taxon>Chaetothyriomycetidae</taxon>
        <taxon>Chaetothyriales</taxon>
        <taxon>Herpotrichiellaceae</taxon>
        <taxon>Capronia</taxon>
    </lineage>
</organism>
<evidence type="ECO:0000313" key="2">
    <source>
        <dbReference type="EMBL" id="EXJ94260.1"/>
    </source>
</evidence>
<evidence type="ECO:0000256" key="1">
    <source>
        <dbReference type="SAM" id="MobiDB-lite"/>
    </source>
</evidence>
<name>W9YX35_9EURO</name>